<protein>
    <submittedName>
        <fullName evidence="1">Uncharacterized protein</fullName>
    </submittedName>
</protein>
<keyword evidence="2" id="KW-1185">Reference proteome</keyword>
<name>A0AAV6ZVA5_ENGPU</name>
<organism evidence="1 2">
    <name type="scientific">Engystomops pustulosus</name>
    <name type="common">Tungara frog</name>
    <name type="synonym">Physalaemus pustulosus</name>
    <dbReference type="NCBI Taxonomy" id="76066"/>
    <lineage>
        <taxon>Eukaryota</taxon>
        <taxon>Metazoa</taxon>
        <taxon>Chordata</taxon>
        <taxon>Craniata</taxon>
        <taxon>Vertebrata</taxon>
        <taxon>Euteleostomi</taxon>
        <taxon>Amphibia</taxon>
        <taxon>Batrachia</taxon>
        <taxon>Anura</taxon>
        <taxon>Neobatrachia</taxon>
        <taxon>Hyloidea</taxon>
        <taxon>Leptodactylidae</taxon>
        <taxon>Leiuperinae</taxon>
        <taxon>Engystomops</taxon>
    </lineage>
</organism>
<dbReference type="AlphaFoldDB" id="A0AAV6ZVA5"/>
<reference evidence="1" key="1">
    <citation type="thesis" date="2020" institute="ProQuest LLC" country="789 East Eisenhower Parkway, Ann Arbor, MI, USA">
        <title>Comparative Genomics and Chromosome Evolution.</title>
        <authorList>
            <person name="Mudd A.B."/>
        </authorList>
    </citation>
    <scope>NUCLEOTIDE SEQUENCE</scope>
    <source>
        <strain evidence="1">237g6f4</strain>
        <tissue evidence="1">Blood</tissue>
    </source>
</reference>
<dbReference type="EMBL" id="WNYA01000011">
    <property type="protein sequence ID" value="KAG8552430.1"/>
    <property type="molecule type" value="Genomic_DNA"/>
</dbReference>
<sequence>MKIRECSRSQQGGEARVLPRPWIQYTAQGPVFAYGLVVGDCCIRRREGVIFHFLGHLEQPCGSVSMLKRFNRLLLQRRY</sequence>
<dbReference type="Proteomes" id="UP000824782">
    <property type="component" value="Unassembled WGS sequence"/>
</dbReference>
<comment type="caution">
    <text evidence="1">The sequence shown here is derived from an EMBL/GenBank/DDBJ whole genome shotgun (WGS) entry which is preliminary data.</text>
</comment>
<gene>
    <name evidence="1" type="ORF">GDO81_004531</name>
</gene>
<proteinExistence type="predicted"/>
<accession>A0AAV6ZVA5</accession>
<evidence type="ECO:0000313" key="2">
    <source>
        <dbReference type="Proteomes" id="UP000824782"/>
    </source>
</evidence>
<evidence type="ECO:0000313" key="1">
    <source>
        <dbReference type="EMBL" id="KAG8552430.1"/>
    </source>
</evidence>